<dbReference type="EMBL" id="GL890848">
    <property type="protein sequence ID" value="EGJ33419.1"/>
    <property type="molecule type" value="Genomic_DNA"/>
</dbReference>
<keyword evidence="2" id="KW-1185">Reference proteome</keyword>
<organism evidence="1 2">
    <name type="scientific">Moorena producens 3L</name>
    <dbReference type="NCBI Taxonomy" id="489825"/>
    <lineage>
        <taxon>Bacteria</taxon>
        <taxon>Bacillati</taxon>
        <taxon>Cyanobacteriota</taxon>
        <taxon>Cyanophyceae</taxon>
        <taxon>Coleofasciculales</taxon>
        <taxon>Coleofasciculaceae</taxon>
        <taxon>Moorena</taxon>
    </lineage>
</organism>
<dbReference type="Proteomes" id="UP000003959">
    <property type="component" value="Unassembled WGS sequence"/>
</dbReference>
<name>F4XPG5_9CYAN</name>
<gene>
    <name evidence="1" type="ORF">LYNGBM3L_34840</name>
</gene>
<dbReference type="HOGENOM" id="CLU_3137800_0_0_3"/>
<evidence type="ECO:0000313" key="2">
    <source>
        <dbReference type="Proteomes" id="UP000003959"/>
    </source>
</evidence>
<protein>
    <submittedName>
        <fullName evidence="1">Uncharacterized protein</fullName>
    </submittedName>
</protein>
<reference evidence="2" key="1">
    <citation type="journal article" date="2011" name="Proc. Natl. Acad. Sci. U.S.A.">
        <title>Genomic insights into the physiology and ecology of the marine filamentous cyanobacterium Lyngbya majuscula.</title>
        <authorList>
            <person name="Jones A.C."/>
            <person name="Monroe E.A."/>
            <person name="Podell S."/>
            <person name="Hess W.R."/>
            <person name="Klages S."/>
            <person name="Esquenazi E."/>
            <person name="Niessen S."/>
            <person name="Hoover H."/>
            <person name="Rothmann M."/>
            <person name="Lasken R.S."/>
            <person name="Yates J.R.III."/>
            <person name="Reinhardt R."/>
            <person name="Kube M."/>
            <person name="Burkart M.D."/>
            <person name="Allen E.E."/>
            <person name="Dorrestein P.C."/>
            <person name="Gerwick W.H."/>
            <person name="Gerwick L."/>
        </authorList>
    </citation>
    <scope>NUCLEOTIDE SEQUENCE [LARGE SCALE GENOMIC DNA]</scope>
    <source>
        <strain evidence="2">3L</strain>
    </source>
</reference>
<accession>F4XPG5</accession>
<proteinExistence type="predicted"/>
<evidence type="ECO:0000313" key="1">
    <source>
        <dbReference type="EMBL" id="EGJ33419.1"/>
    </source>
</evidence>
<sequence>MGLSPENLKLRLQGDNEDKTDKAGFIENYPQFIDKIRLPWLVIPINGSS</sequence>
<dbReference type="AlphaFoldDB" id="F4XPG5"/>